<proteinExistence type="predicted"/>
<dbReference type="Proteomes" id="UP001219525">
    <property type="component" value="Unassembled WGS sequence"/>
</dbReference>
<sequence length="473" mass="53910">MLRMIYARMSYVVKFGDDHSLPFRSTIGLLTGDLASPTLWNIFFSDYQLPLHDDDVQLNGRPVPQAEQANDNLIMSTAFAAFQSKVTWFWNWTTRKRAFASVDKSRWQIYGPLPSVIPQLRLGDLVVKLVPEFKYVGIWFSSVHANMFARHYAIKASKARGVASAVFALKHRIGSLPVREGLVLYKTRIDCFLTSGCELSLDTDTLVTDHVEVQHAFLRCLLGLNSHSLLAVLFTETGLLPVHIRRLLLALERLQYMLSTDPTRIIHDALLDSVALFRDGKCSWATDLAVMLSRLPTLIAVGSDDLLSAHTIDAIMKKIILIVDTDLQRDIDSMVKTHLLRNRVELAMTGLLLGDHNLSVERLRYATRYRHAVLREHRLCRFCRAAIEDEVHALFDCTGTPRLTEFRSQFLEALKSINSGTWDSYMKLSNYNFMLKILPSRKAVALYAKYIYQVLSVFDETPRYLPVAFRIPN</sequence>
<comment type="caution">
    <text evidence="1">The sequence shown here is derived from an EMBL/GenBank/DDBJ whole genome shotgun (WGS) entry which is preliminary data.</text>
</comment>
<reference evidence="1" key="1">
    <citation type="submission" date="2023-03" db="EMBL/GenBank/DDBJ databases">
        <title>Massive genome expansion in bonnet fungi (Mycena s.s.) driven by repeated elements and novel gene families across ecological guilds.</title>
        <authorList>
            <consortium name="Lawrence Berkeley National Laboratory"/>
            <person name="Harder C.B."/>
            <person name="Miyauchi S."/>
            <person name="Viragh M."/>
            <person name="Kuo A."/>
            <person name="Thoen E."/>
            <person name="Andreopoulos B."/>
            <person name="Lu D."/>
            <person name="Skrede I."/>
            <person name="Drula E."/>
            <person name="Henrissat B."/>
            <person name="Morin E."/>
            <person name="Kohler A."/>
            <person name="Barry K."/>
            <person name="LaButti K."/>
            <person name="Morin E."/>
            <person name="Salamov A."/>
            <person name="Lipzen A."/>
            <person name="Mereny Z."/>
            <person name="Hegedus B."/>
            <person name="Baldrian P."/>
            <person name="Stursova M."/>
            <person name="Weitz H."/>
            <person name="Taylor A."/>
            <person name="Grigoriev I.V."/>
            <person name="Nagy L.G."/>
            <person name="Martin F."/>
            <person name="Kauserud H."/>
        </authorList>
    </citation>
    <scope>NUCLEOTIDE SEQUENCE</scope>
    <source>
        <strain evidence="1">9144</strain>
    </source>
</reference>
<keyword evidence="2" id="KW-1185">Reference proteome</keyword>
<dbReference type="EMBL" id="JARJCW010000095">
    <property type="protein sequence ID" value="KAJ7194847.1"/>
    <property type="molecule type" value="Genomic_DNA"/>
</dbReference>
<organism evidence="1 2">
    <name type="scientific">Mycena pura</name>
    <dbReference type="NCBI Taxonomy" id="153505"/>
    <lineage>
        <taxon>Eukaryota</taxon>
        <taxon>Fungi</taxon>
        <taxon>Dikarya</taxon>
        <taxon>Basidiomycota</taxon>
        <taxon>Agaricomycotina</taxon>
        <taxon>Agaricomycetes</taxon>
        <taxon>Agaricomycetidae</taxon>
        <taxon>Agaricales</taxon>
        <taxon>Marasmiineae</taxon>
        <taxon>Mycenaceae</taxon>
        <taxon>Mycena</taxon>
    </lineage>
</organism>
<name>A0AAD6UXX8_9AGAR</name>
<evidence type="ECO:0000313" key="2">
    <source>
        <dbReference type="Proteomes" id="UP001219525"/>
    </source>
</evidence>
<accession>A0AAD6UXX8</accession>
<dbReference type="AlphaFoldDB" id="A0AAD6UXX8"/>
<evidence type="ECO:0008006" key="3">
    <source>
        <dbReference type="Google" id="ProtNLM"/>
    </source>
</evidence>
<protein>
    <recommendedName>
        <fullName evidence="3">Reverse transcriptase domain-containing protein</fullName>
    </recommendedName>
</protein>
<evidence type="ECO:0000313" key="1">
    <source>
        <dbReference type="EMBL" id="KAJ7194847.1"/>
    </source>
</evidence>
<gene>
    <name evidence="1" type="ORF">GGX14DRAFT_537336</name>
</gene>